<dbReference type="HOGENOM" id="CLU_2949168_0_0_2"/>
<organism evidence="1 2">
    <name type="scientific">Halorubrum lacusprofundi (strain ATCC 49239 / DSM 5036 / JCM 8891 / ACAM 34)</name>
    <dbReference type="NCBI Taxonomy" id="416348"/>
    <lineage>
        <taxon>Archaea</taxon>
        <taxon>Methanobacteriati</taxon>
        <taxon>Methanobacteriota</taxon>
        <taxon>Stenosarchaea group</taxon>
        <taxon>Halobacteria</taxon>
        <taxon>Halobacteriales</taxon>
        <taxon>Haloferacaceae</taxon>
        <taxon>Halorubrum</taxon>
    </lineage>
</organism>
<dbReference type="AlphaFoldDB" id="B9LWU3"/>
<protein>
    <submittedName>
        <fullName evidence="1">Uncharacterized protein</fullName>
    </submittedName>
</protein>
<name>B9LWU3_HALLT</name>
<keyword evidence="1" id="KW-0614">Plasmid</keyword>
<keyword evidence="2" id="KW-1185">Reference proteome</keyword>
<evidence type="ECO:0000313" key="1">
    <source>
        <dbReference type="EMBL" id="ACM58934.1"/>
    </source>
</evidence>
<accession>B9LWU3</accession>
<dbReference type="EMBL" id="CP001367">
    <property type="protein sequence ID" value="ACM58934.1"/>
    <property type="molecule type" value="Genomic_DNA"/>
</dbReference>
<dbReference type="RefSeq" id="WP_012660139.1">
    <property type="nucleotide sequence ID" value="NC_012030.1"/>
</dbReference>
<dbReference type="GeneID" id="7402270"/>
<reference evidence="1 2" key="1">
    <citation type="journal article" date="2016" name="Stand. Genomic Sci.">
        <title>Complete genome sequence of the Antarctic Halorubrum lacusprofundi type strain ACAM 34.</title>
        <authorList>
            <person name="Anderson I.J."/>
            <person name="DasSarma P."/>
            <person name="Lucas S."/>
            <person name="Copeland A."/>
            <person name="Lapidus A."/>
            <person name="Del Rio T.G."/>
            <person name="Tice H."/>
            <person name="Dalin E."/>
            <person name="Bruce D.C."/>
            <person name="Goodwin L."/>
            <person name="Pitluck S."/>
            <person name="Sims D."/>
            <person name="Brettin T.S."/>
            <person name="Detter J.C."/>
            <person name="Han C.S."/>
            <person name="Larimer F."/>
            <person name="Hauser L."/>
            <person name="Land M."/>
            <person name="Ivanova N."/>
            <person name="Richardson P."/>
            <person name="Cavicchioli R."/>
            <person name="DasSarma S."/>
            <person name="Woese C.R."/>
            <person name="Kyrpides N.C."/>
        </authorList>
    </citation>
    <scope>NUCLEOTIDE SEQUENCE [LARGE SCALE GENOMIC DNA]</scope>
    <source>
        <strain evidence="2">ATCC 49239 / DSM 5036 / JCM 8891 / ACAM 34</strain>
    </source>
</reference>
<dbReference type="Proteomes" id="UP000000740">
    <property type="component" value="Plasmid pHLAC01"/>
</dbReference>
<geneLocation type="plasmid" evidence="1 2">
    <name>pHLAC01</name>
</geneLocation>
<dbReference type="KEGG" id="hla:Hlac_3422"/>
<sequence>MVDDPCWETHTPTHGTLQQVWSREVLNQCDRCLDMLTRSSVDGTGCGDGQPITQFVDGS</sequence>
<evidence type="ECO:0000313" key="2">
    <source>
        <dbReference type="Proteomes" id="UP000000740"/>
    </source>
</evidence>
<gene>
    <name evidence="1" type="ordered locus">Hlac_3422</name>
</gene>
<proteinExistence type="predicted"/>